<protein>
    <submittedName>
        <fullName evidence="1">DNA-binding protein</fullName>
    </submittedName>
</protein>
<dbReference type="AlphaFoldDB" id="A0A6F8YGE3"/>
<keyword evidence="1" id="KW-0238">DNA-binding</keyword>
<organism evidence="1 2">
    <name type="scientific">Phytohabitans suffuscus</name>
    <dbReference type="NCBI Taxonomy" id="624315"/>
    <lineage>
        <taxon>Bacteria</taxon>
        <taxon>Bacillati</taxon>
        <taxon>Actinomycetota</taxon>
        <taxon>Actinomycetes</taxon>
        <taxon>Micromonosporales</taxon>
        <taxon>Micromonosporaceae</taxon>
    </lineage>
</organism>
<dbReference type="Proteomes" id="UP000503011">
    <property type="component" value="Chromosome"/>
</dbReference>
<reference evidence="1 2" key="2">
    <citation type="submission" date="2020-03" db="EMBL/GenBank/DDBJ databases">
        <authorList>
            <person name="Ichikawa N."/>
            <person name="Kimura A."/>
            <person name="Kitahashi Y."/>
            <person name="Uohara A."/>
        </authorList>
    </citation>
    <scope>NUCLEOTIDE SEQUENCE [LARGE SCALE GENOMIC DNA]</scope>
    <source>
        <strain evidence="1 2">NBRC 105367</strain>
    </source>
</reference>
<accession>A0A6F8YGE3</accession>
<sequence length="172" mass="18840">MPVHTFTLVLDRRPTDEELASLFEAGRDDVTFGVDGGLAVAEFDREAPTAADAIASAVRDLDSIGLTASRLLVQDLVTLADIADRIGRSREAVRRYATGSRGPGGFPAPVNPSRDGTVFYRWSEVVPWLRDRLGIELPQLDIVYVVANLVLQTRIYRHEVPHMSALTDLLAA</sequence>
<keyword evidence="2" id="KW-1185">Reference proteome</keyword>
<reference evidence="1 2" key="1">
    <citation type="submission" date="2020-03" db="EMBL/GenBank/DDBJ databases">
        <title>Whole genome shotgun sequence of Phytohabitans suffuscus NBRC 105367.</title>
        <authorList>
            <person name="Komaki H."/>
            <person name="Tamura T."/>
        </authorList>
    </citation>
    <scope>NUCLEOTIDE SEQUENCE [LARGE SCALE GENOMIC DNA]</scope>
    <source>
        <strain evidence="1 2">NBRC 105367</strain>
    </source>
</reference>
<proteinExistence type="predicted"/>
<dbReference type="RefSeq" id="WP_173156648.1">
    <property type="nucleotide sequence ID" value="NZ_AP022871.1"/>
</dbReference>
<evidence type="ECO:0000313" key="1">
    <source>
        <dbReference type="EMBL" id="BCB85137.1"/>
    </source>
</evidence>
<evidence type="ECO:0000313" key="2">
    <source>
        <dbReference type="Proteomes" id="UP000503011"/>
    </source>
</evidence>
<name>A0A6F8YGE3_9ACTN</name>
<dbReference type="GO" id="GO:0003677">
    <property type="term" value="F:DNA binding"/>
    <property type="evidence" value="ECO:0007669"/>
    <property type="project" value="UniProtKB-KW"/>
</dbReference>
<dbReference type="KEGG" id="psuu:Psuf_024500"/>
<dbReference type="EMBL" id="AP022871">
    <property type="protein sequence ID" value="BCB85137.1"/>
    <property type="molecule type" value="Genomic_DNA"/>
</dbReference>
<gene>
    <name evidence="1" type="ORF">Psuf_024500</name>
</gene>